<accession>A0A1X9MCN1</accession>
<dbReference type="InterPro" id="IPR012310">
    <property type="entry name" value="DNA_ligase_ATP-dep_cent"/>
</dbReference>
<evidence type="ECO:0000313" key="4">
    <source>
        <dbReference type="EMBL" id="ARK31199.1"/>
    </source>
</evidence>
<dbReference type="CDD" id="cd07906">
    <property type="entry name" value="Adenylation_DNA_ligase_LigD_LigC"/>
    <property type="match status" value="1"/>
</dbReference>
<dbReference type="PANTHER" id="PTHR42705">
    <property type="entry name" value="BIFUNCTIONAL NON-HOMOLOGOUS END JOINING PROTEIN LIGD"/>
    <property type="match status" value="1"/>
</dbReference>
<dbReference type="InterPro" id="IPR014143">
    <property type="entry name" value="NHEJ_ligase_prk"/>
</dbReference>
<comment type="similarity">
    <text evidence="1">In the C-terminal section; belongs to the ATP-dependent DNA ligase family.</text>
</comment>
<proteinExistence type="inferred from homology"/>
<feature type="domain" description="ATP-dependent DNA ligase family profile" evidence="3">
    <location>
        <begin position="115"/>
        <end position="207"/>
    </location>
</feature>
<dbReference type="PROSITE" id="PS00333">
    <property type="entry name" value="DNA_LIGASE_A2"/>
    <property type="match status" value="1"/>
</dbReference>
<dbReference type="GO" id="GO:0003910">
    <property type="term" value="F:DNA ligase (ATP) activity"/>
    <property type="evidence" value="ECO:0007669"/>
    <property type="project" value="UniProtKB-EC"/>
</dbReference>
<dbReference type="Gene3D" id="3.90.920.10">
    <property type="entry name" value="DNA primase, PRIM domain"/>
    <property type="match status" value="1"/>
</dbReference>
<evidence type="ECO:0000256" key="2">
    <source>
        <dbReference type="ARBA" id="ARBA00049990"/>
    </source>
</evidence>
<dbReference type="AlphaFoldDB" id="A0A1X9MCN1"/>
<gene>
    <name evidence="4" type="primary">ykoU</name>
    <name evidence="4" type="ORF">BkAM31D_15790</name>
</gene>
<dbReference type="SUPFAM" id="SSF56091">
    <property type="entry name" value="DNA ligase/mRNA capping enzyme, catalytic domain"/>
    <property type="match status" value="1"/>
</dbReference>
<dbReference type="GO" id="GO:0006281">
    <property type="term" value="P:DNA repair"/>
    <property type="evidence" value="ECO:0007669"/>
    <property type="project" value="InterPro"/>
</dbReference>
<protein>
    <submittedName>
        <fullName evidence="4">Putative ATP-dependent DNA ligase YkoU</fullName>
        <ecNumber evidence="4">6.5.1.1</ecNumber>
    </submittedName>
</protein>
<sequence length="549" mass="63878">MKPMLLSPAIDLPPEEGWLFETKYDGFRCLLVWEQKTPQLLSRNEKILNKQFPEIISFCETIYPTIKSLLPIVLDGELVYLLNNHHSDFKQVQLRGRMKTISVISKHAASFPCHLVVFDLLKKEGTSLSNEHLLIRKKELKTLFNSLHLPVTLNYGNNARLQMIVSENNSKKLWEKVQSYNGEGVIAKRETSIWEGGRRTNNWLKIKNYRYVSVCLTKYDQKNGYFHGSIFKIDQLVDVVIFKHGLSKEEEKTLQNFFKTNGEKGSDTTWELEPSICVKVACIDFDGKQLREPHFHTFNFEIEPSECTWEAMLRQLHPLPQSIAVTNPEKPIWPKHSINKDDYLLYLQKVSPYLLPFLKERLLTVIRYPHGATDEHFYQKHRPDYAPSFIDTELVEDINYIVCNKIDTLLWLGNQLALEFHIPFQTRTTANPTEIVFDLDPPSVNEFSLAIEAALQMKAIFDQFNLVSFVKTSGGKGLQLYIPLPENQFSYQETRLFTQFVCDFLCEQQPNWFTTERLKKNRGNKLYLDYIQHDEGKTIIAPYSPAEVI</sequence>
<keyword evidence="4" id="KW-0436">Ligase</keyword>
<dbReference type="GO" id="GO:0005524">
    <property type="term" value="F:ATP binding"/>
    <property type="evidence" value="ECO:0007669"/>
    <property type="project" value="InterPro"/>
</dbReference>
<dbReference type="Pfam" id="PF01068">
    <property type="entry name" value="DNA_ligase_A_M"/>
    <property type="match status" value="1"/>
</dbReference>
<dbReference type="NCBIfam" id="TIGR02778">
    <property type="entry name" value="ligD_pol"/>
    <property type="match status" value="1"/>
</dbReference>
<dbReference type="Proteomes" id="UP000193006">
    <property type="component" value="Chromosome"/>
</dbReference>
<name>A0A1X9MCN1_9BACI</name>
<dbReference type="Pfam" id="PF21686">
    <property type="entry name" value="LigD_Prim-Pol"/>
    <property type="match status" value="1"/>
</dbReference>
<dbReference type="PROSITE" id="PS50160">
    <property type="entry name" value="DNA_LIGASE_A3"/>
    <property type="match status" value="1"/>
</dbReference>
<dbReference type="GO" id="GO:0006310">
    <property type="term" value="P:DNA recombination"/>
    <property type="evidence" value="ECO:0007669"/>
    <property type="project" value="InterPro"/>
</dbReference>
<dbReference type="InterPro" id="IPR052171">
    <property type="entry name" value="NHEJ_LigD"/>
</dbReference>
<dbReference type="NCBIfam" id="NF007211">
    <property type="entry name" value="PRK09633.1"/>
    <property type="match status" value="1"/>
</dbReference>
<dbReference type="InterPro" id="IPR014145">
    <property type="entry name" value="LigD_pol_dom"/>
</dbReference>
<evidence type="ECO:0000256" key="1">
    <source>
        <dbReference type="ARBA" id="ARBA00049981"/>
    </source>
</evidence>
<evidence type="ECO:0000259" key="3">
    <source>
        <dbReference type="PROSITE" id="PS50160"/>
    </source>
</evidence>
<dbReference type="EMBL" id="CP020814">
    <property type="protein sequence ID" value="ARK31199.1"/>
    <property type="molecule type" value="Genomic_DNA"/>
</dbReference>
<comment type="similarity">
    <text evidence="2">In the N-terminal section; belongs to the LigD polymerase family.</text>
</comment>
<dbReference type="EC" id="6.5.1.1" evidence="4"/>
<dbReference type="KEGG" id="bkw:BkAM31D_15790"/>
<dbReference type="NCBIfam" id="TIGR02776">
    <property type="entry name" value="NHEJ_ligase_prk"/>
    <property type="match status" value="1"/>
</dbReference>
<dbReference type="InterPro" id="IPR016059">
    <property type="entry name" value="DNA_ligase_ATP-dep_CS"/>
</dbReference>
<dbReference type="STRING" id="199441.BkAM31D_15790"/>
<reference evidence="4 5" key="1">
    <citation type="submission" date="2017-04" db="EMBL/GenBank/DDBJ databases">
        <title>Bacillus krulwichiae AM31D Genome sequencing and assembly.</title>
        <authorList>
            <person name="Krulwich T.A."/>
            <person name="Anastor L."/>
            <person name="Ehrlich R."/>
            <person name="Ehrlich G.D."/>
            <person name="Janto B."/>
        </authorList>
    </citation>
    <scope>NUCLEOTIDE SEQUENCE [LARGE SCALE GENOMIC DNA]</scope>
    <source>
        <strain evidence="4 5">AM31D</strain>
    </source>
</reference>
<dbReference type="PANTHER" id="PTHR42705:SF2">
    <property type="entry name" value="BIFUNCTIONAL NON-HOMOLOGOUS END JOINING PROTEIN LIGD"/>
    <property type="match status" value="1"/>
</dbReference>
<evidence type="ECO:0000313" key="5">
    <source>
        <dbReference type="Proteomes" id="UP000193006"/>
    </source>
</evidence>
<keyword evidence="5" id="KW-1185">Reference proteome</keyword>
<organism evidence="4 5">
    <name type="scientific">Halalkalibacter krulwichiae</name>
    <dbReference type="NCBI Taxonomy" id="199441"/>
    <lineage>
        <taxon>Bacteria</taxon>
        <taxon>Bacillati</taxon>
        <taxon>Bacillota</taxon>
        <taxon>Bacilli</taxon>
        <taxon>Bacillales</taxon>
        <taxon>Bacillaceae</taxon>
        <taxon>Halalkalibacter</taxon>
    </lineage>
</organism>
<dbReference type="Gene3D" id="3.30.470.30">
    <property type="entry name" value="DNA ligase/mRNA capping enzyme"/>
    <property type="match status" value="1"/>
</dbReference>